<evidence type="ECO:0000256" key="1">
    <source>
        <dbReference type="ARBA" id="ARBA00022737"/>
    </source>
</evidence>
<feature type="domain" description="Gelsolin-like" evidence="2">
    <location>
        <begin position="100"/>
        <end position="173"/>
    </location>
</feature>
<dbReference type="Pfam" id="PF00626">
    <property type="entry name" value="Gelsolin"/>
    <property type="match status" value="2"/>
</dbReference>
<accession>A0ABQ9ITM2</accession>
<feature type="domain" description="Gelsolin-like" evidence="2">
    <location>
        <begin position="561"/>
        <end position="611"/>
    </location>
</feature>
<dbReference type="SUPFAM" id="SSF55753">
    <property type="entry name" value="Actin depolymerizing proteins"/>
    <property type="match status" value="6"/>
</dbReference>
<sequence>MENSMKEIVILFLKHIWMKTNHLIGKYTFGLEKRHQLLDKRACSAIHAVNLRNYLGAQCRTIREEQGDESEEFLGLFDTQITYIEGGRTCSGVHPAGPSVHFEPVAVSAKSLDPCFVFILDTGTKIYLWNGKSAKNTLKSKARLMCEKINKNERKNKAEIFSETMRSESKDFWLALGQPDGQPLEEPPKEHVDPNFSPVPPRLYRIQLGMGYLELPQVEVPHGKLVNTLLNSKNVYILDCYLDVFLFGLVKKSTRLVNAAAVKLSEELFNMIGRPEYALITRVREGTESQFIGWDEVIAVDFTRTAESVQKTGADLTKWAKQQETKADLTALFTPRQPPMPSSEAQQLMEEWNEDLEAMEALVLEGKKFVRLPEEELGTFYSTDCYVFLCRYWMPQDDVDNLVPVDEMDDFQWVCYFWQGRDASNMGWLTFTFTLQKKFKALFQDKLEVVRTYQQQENMKFMAHFKRKFIIKQGKRKEKRDKKEVDYILNVPFEQEDDSGIVYVWVGSKSDPDESRLIQEIAEDMFNSPWVTLQVLSEGEEPDNFFWLGLDVQAKGYFIVSEKCSDFCQDDLADDDIMILDNGEQIFLWLGAKCSEVEIKLAYKSAQVYIQHESQATR</sequence>
<reference evidence="3" key="1">
    <citation type="journal article" date="2023" name="Insect Mol. Biol.">
        <title>Genome sequencing provides insights into the evolution of gene families encoding plant cell wall-degrading enzymes in longhorned beetles.</title>
        <authorList>
            <person name="Shin N.R."/>
            <person name="Okamura Y."/>
            <person name="Kirsch R."/>
            <person name="Pauchet Y."/>
        </authorList>
    </citation>
    <scope>NUCLEOTIDE SEQUENCE</scope>
    <source>
        <strain evidence="3">MMC_N1</strain>
    </source>
</reference>
<dbReference type="InterPro" id="IPR007122">
    <property type="entry name" value="Villin/Gelsolin"/>
</dbReference>
<keyword evidence="1" id="KW-0677">Repeat</keyword>
<organism evidence="3 4">
    <name type="scientific">Molorchus minor</name>
    <dbReference type="NCBI Taxonomy" id="1323400"/>
    <lineage>
        <taxon>Eukaryota</taxon>
        <taxon>Metazoa</taxon>
        <taxon>Ecdysozoa</taxon>
        <taxon>Arthropoda</taxon>
        <taxon>Hexapoda</taxon>
        <taxon>Insecta</taxon>
        <taxon>Pterygota</taxon>
        <taxon>Neoptera</taxon>
        <taxon>Endopterygota</taxon>
        <taxon>Coleoptera</taxon>
        <taxon>Polyphaga</taxon>
        <taxon>Cucujiformia</taxon>
        <taxon>Chrysomeloidea</taxon>
        <taxon>Cerambycidae</taxon>
        <taxon>Lamiinae</taxon>
        <taxon>Monochamini</taxon>
        <taxon>Molorchus</taxon>
    </lineage>
</organism>
<dbReference type="Proteomes" id="UP001162164">
    <property type="component" value="Unassembled WGS sequence"/>
</dbReference>
<dbReference type="InterPro" id="IPR029006">
    <property type="entry name" value="ADF-H/Gelsolin-like_dom_sf"/>
</dbReference>
<evidence type="ECO:0000313" key="3">
    <source>
        <dbReference type="EMBL" id="KAJ8965341.1"/>
    </source>
</evidence>
<gene>
    <name evidence="3" type="ORF">NQ317_002833</name>
</gene>
<evidence type="ECO:0000259" key="2">
    <source>
        <dbReference type="Pfam" id="PF00626"/>
    </source>
</evidence>
<dbReference type="PANTHER" id="PTHR11977:SF51">
    <property type="entry name" value="PROTEIN FLIGHTLESS-1 HOMOLOG"/>
    <property type="match status" value="1"/>
</dbReference>
<evidence type="ECO:0000313" key="4">
    <source>
        <dbReference type="Proteomes" id="UP001162164"/>
    </source>
</evidence>
<dbReference type="PANTHER" id="PTHR11977">
    <property type="entry name" value="VILLIN"/>
    <property type="match status" value="1"/>
</dbReference>
<dbReference type="CDD" id="cd11280">
    <property type="entry name" value="gelsolin_like"/>
    <property type="match status" value="2"/>
</dbReference>
<proteinExistence type="predicted"/>
<protein>
    <recommendedName>
        <fullName evidence="2">Gelsolin-like domain-containing protein</fullName>
    </recommendedName>
</protein>
<dbReference type="InterPro" id="IPR007123">
    <property type="entry name" value="Gelsolin-like_dom"/>
</dbReference>
<comment type="caution">
    <text evidence="3">The sequence shown here is derived from an EMBL/GenBank/DDBJ whole genome shotgun (WGS) entry which is preliminary data.</text>
</comment>
<keyword evidence="4" id="KW-1185">Reference proteome</keyword>
<dbReference type="PRINTS" id="PR00597">
    <property type="entry name" value="GELSOLIN"/>
</dbReference>
<name>A0ABQ9ITM2_9CUCU</name>
<dbReference type="SMART" id="SM00262">
    <property type="entry name" value="GEL"/>
    <property type="match status" value="5"/>
</dbReference>
<dbReference type="Gene3D" id="3.40.20.10">
    <property type="entry name" value="Severin"/>
    <property type="match status" value="6"/>
</dbReference>
<dbReference type="EMBL" id="JAPWTJ010002627">
    <property type="protein sequence ID" value="KAJ8965341.1"/>
    <property type="molecule type" value="Genomic_DNA"/>
</dbReference>